<dbReference type="InterPro" id="IPR036869">
    <property type="entry name" value="J_dom_sf"/>
</dbReference>
<dbReference type="RefSeq" id="WP_214170668.1">
    <property type="nucleotide sequence ID" value="NZ_JAHCVJ010000002.1"/>
</dbReference>
<dbReference type="AlphaFoldDB" id="A0AAW4L319"/>
<evidence type="ECO:0000313" key="4">
    <source>
        <dbReference type="Proteomes" id="UP000811899"/>
    </source>
</evidence>
<dbReference type="Gene3D" id="1.10.287.110">
    <property type="entry name" value="DnaJ domain"/>
    <property type="match status" value="1"/>
</dbReference>
<keyword evidence="4" id="KW-1185">Reference proteome</keyword>
<feature type="region of interest" description="Disordered" evidence="1">
    <location>
        <begin position="85"/>
        <end position="111"/>
    </location>
</feature>
<evidence type="ECO:0000259" key="2">
    <source>
        <dbReference type="Pfam" id="PF00226"/>
    </source>
</evidence>
<organism evidence="3 4">
    <name type="scientific">Geoanaerobacter pelophilus</name>
    <dbReference type="NCBI Taxonomy" id="60036"/>
    <lineage>
        <taxon>Bacteria</taxon>
        <taxon>Pseudomonadati</taxon>
        <taxon>Thermodesulfobacteriota</taxon>
        <taxon>Desulfuromonadia</taxon>
        <taxon>Geobacterales</taxon>
        <taxon>Geobacteraceae</taxon>
        <taxon>Geoanaerobacter</taxon>
    </lineage>
</organism>
<evidence type="ECO:0000313" key="3">
    <source>
        <dbReference type="EMBL" id="MBT0663890.1"/>
    </source>
</evidence>
<dbReference type="Pfam" id="PF00226">
    <property type="entry name" value="DnaJ"/>
    <property type="match status" value="1"/>
</dbReference>
<dbReference type="SUPFAM" id="SSF46565">
    <property type="entry name" value="Chaperone J-domain"/>
    <property type="match status" value="1"/>
</dbReference>
<dbReference type="Proteomes" id="UP000811899">
    <property type="component" value="Unassembled WGS sequence"/>
</dbReference>
<comment type="caution">
    <text evidence="3">The sequence shown here is derived from an EMBL/GenBank/DDBJ whole genome shotgun (WGS) entry which is preliminary data.</text>
</comment>
<accession>A0AAW4L319</accession>
<dbReference type="InterPro" id="IPR037257">
    <property type="entry name" value="T2SS_E_N_sf"/>
</dbReference>
<dbReference type="CDD" id="cd06257">
    <property type="entry name" value="DnaJ"/>
    <property type="match status" value="1"/>
</dbReference>
<dbReference type="InterPro" id="IPR001623">
    <property type="entry name" value="DnaJ_domain"/>
</dbReference>
<dbReference type="EMBL" id="JAHCVJ010000002">
    <property type="protein sequence ID" value="MBT0663890.1"/>
    <property type="molecule type" value="Genomic_DNA"/>
</dbReference>
<sequence length="245" mass="28173">MIGLFNEAELRSACKVLFGNDLDPPVEFFSYLQPEGVKAAFRKRARETHPDCCAGHSARHATPPEAFHRVTEAYNVLSAFVKQKRPAMANTPPKERHQPRKSTNDGHVYHHGPLPRRHLEIGRYLYYRGVISYQSLISALVWQRSQRPTLGRIARNWGLLTDEAVQAILSCKKFSGFFGEKAVRNGLLTEHQLSLLLTHQRSKQQKLGKYFIQSGYLTDREMEALILDMHKHNAQIRNQQFRKAK</sequence>
<reference evidence="3 4" key="1">
    <citation type="submission" date="2021-05" db="EMBL/GenBank/DDBJ databases">
        <title>The draft genome of Geobacter pelophilus DSM 12255.</title>
        <authorList>
            <person name="Xu Z."/>
            <person name="Masuda Y."/>
            <person name="Itoh H."/>
            <person name="Senoo K."/>
        </authorList>
    </citation>
    <scope>NUCLEOTIDE SEQUENCE [LARGE SCALE GENOMIC DNA]</scope>
    <source>
        <strain evidence="3 4">DSM 12255</strain>
    </source>
</reference>
<evidence type="ECO:0000256" key="1">
    <source>
        <dbReference type="SAM" id="MobiDB-lite"/>
    </source>
</evidence>
<name>A0AAW4L319_9BACT</name>
<gene>
    <name evidence="3" type="ORF">KI809_06200</name>
</gene>
<proteinExistence type="predicted"/>
<feature type="domain" description="J" evidence="2">
    <location>
        <begin position="35"/>
        <end position="82"/>
    </location>
</feature>
<protein>
    <submittedName>
        <fullName evidence="3">DnaJ domain-containing protein</fullName>
    </submittedName>
</protein>
<dbReference type="SUPFAM" id="SSF160246">
    <property type="entry name" value="EspE N-terminal domain-like"/>
    <property type="match status" value="1"/>
</dbReference>